<organism evidence="6 7">
    <name type="scientific">Candidatus Thiodiazotropha taylori</name>
    <dbReference type="NCBI Taxonomy" id="2792791"/>
    <lineage>
        <taxon>Bacteria</taxon>
        <taxon>Pseudomonadati</taxon>
        <taxon>Pseudomonadota</taxon>
        <taxon>Gammaproteobacteria</taxon>
        <taxon>Chromatiales</taxon>
        <taxon>Sedimenticolaceae</taxon>
        <taxon>Candidatus Thiodiazotropha</taxon>
    </lineage>
</organism>
<protein>
    <submittedName>
        <fullName evidence="6">NAD(P)/FAD-dependent oxidoreductase</fullName>
    </submittedName>
</protein>
<dbReference type="PANTHER" id="PTHR43429">
    <property type="entry name" value="PYRIDINE NUCLEOTIDE-DISULFIDE OXIDOREDUCTASE DOMAIN-CONTAINING"/>
    <property type="match status" value="1"/>
</dbReference>
<keyword evidence="3" id="KW-0285">Flavoprotein</keyword>
<feature type="domain" description="FAD/NAD(P)-binding" evidence="5">
    <location>
        <begin position="1"/>
        <end position="291"/>
    </location>
</feature>
<dbReference type="Proteomes" id="UP000770889">
    <property type="component" value="Unassembled WGS sequence"/>
</dbReference>
<dbReference type="EMBL" id="JAHHGM010000015">
    <property type="protein sequence ID" value="MBT2990264.1"/>
    <property type="molecule type" value="Genomic_DNA"/>
</dbReference>
<accession>A0A944MCQ3</accession>
<name>A0A944MCQ3_9GAMM</name>
<evidence type="ECO:0000256" key="1">
    <source>
        <dbReference type="ARBA" id="ARBA00001974"/>
    </source>
</evidence>
<dbReference type="InterPro" id="IPR036188">
    <property type="entry name" value="FAD/NAD-bd_sf"/>
</dbReference>
<evidence type="ECO:0000259" key="5">
    <source>
        <dbReference type="Pfam" id="PF07992"/>
    </source>
</evidence>
<dbReference type="PANTHER" id="PTHR43429:SF3">
    <property type="entry name" value="NITRITE REDUCTASE [NAD(P)H]"/>
    <property type="match status" value="1"/>
</dbReference>
<dbReference type="AlphaFoldDB" id="A0A944MCQ3"/>
<comment type="similarity">
    <text evidence="2">Belongs to the FAD-dependent oxidoreductase family.</text>
</comment>
<reference evidence="6 7" key="1">
    <citation type="submission" date="2021-05" db="EMBL/GenBank/DDBJ databases">
        <title>Genetic and Functional Diversity in Clade A Lucinid endosymbionts from the Bahamas.</title>
        <authorList>
            <person name="Giani N.M."/>
            <person name="Engel A.S."/>
            <person name="Campbell B.J."/>
        </authorList>
    </citation>
    <scope>NUCLEOTIDE SEQUENCE [LARGE SCALE GENOMIC DNA]</scope>
    <source>
        <strain evidence="6">LUC16012Gg_MoonRockCtena</strain>
    </source>
</reference>
<comment type="caution">
    <text evidence="6">The sequence shown here is derived from an EMBL/GenBank/DDBJ whole genome shotgun (WGS) entry which is preliminary data.</text>
</comment>
<evidence type="ECO:0000313" key="7">
    <source>
        <dbReference type="Proteomes" id="UP000770889"/>
    </source>
</evidence>
<dbReference type="SUPFAM" id="SSF51905">
    <property type="entry name" value="FAD/NAD(P)-binding domain"/>
    <property type="match status" value="2"/>
</dbReference>
<comment type="cofactor">
    <cofactor evidence="1">
        <name>FAD</name>
        <dbReference type="ChEBI" id="CHEBI:57692"/>
    </cofactor>
</comment>
<proteinExistence type="inferred from homology"/>
<evidence type="ECO:0000313" key="6">
    <source>
        <dbReference type="EMBL" id="MBT2990264.1"/>
    </source>
</evidence>
<dbReference type="PRINTS" id="PR00368">
    <property type="entry name" value="FADPNR"/>
</dbReference>
<dbReference type="Gene3D" id="3.50.50.60">
    <property type="entry name" value="FAD/NAD(P)-binding domain"/>
    <property type="match status" value="2"/>
</dbReference>
<sequence>MQHVIIGAGPAGVVAAESIRKFDKSSTVTLVSNEAERPYSRLAIPRLLQGKIAEKDTYLRCGKGYFAAHSIDVRKGSVVKVDTHADAIDLADGTRLEYDRLLIATGSRPNKPSIPGTELPGVLNCWTLNDAREIVCHLGVNRRLIVIGGGFIGLVILDALARTGARLDLIERGERLLPQLMNDVSSRLIKSWCESKGIAVRTCVDVRAIETSKRTKKSAASDSRQLYVVLDNGDSLDADMVIFATGTKINTKFLEGSEIAYDQGVLVDERLNTTKPNVYAAGDVCQGLGFSTGGRRVQAVQLTASEHGRIAAANMCGLKASYSGSINMNVLDTMGLISSSFGVWNGAEEGESASYSSSGEYSYLNLQFHDDRLIGASNIGNAGHLQLLPRLIHSRIPLQAWKKRLMDDPRRIGEAYHALSLGCSESQRS</sequence>
<dbReference type="PRINTS" id="PR00411">
    <property type="entry name" value="PNDRDTASEI"/>
</dbReference>
<dbReference type="GO" id="GO:0016491">
    <property type="term" value="F:oxidoreductase activity"/>
    <property type="evidence" value="ECO:0007669"/>
    <property type="project" value="InterPro"/>
</dbReference>
<keyword evidence="4" id="KW-0274">FAD</keyword>
<evidence type="ECO:0000256" key="2">
    <source>
        <dbReference type="ARBA" id="ARBA00006442"/>
    </source>
</evidence>
<dbReference type="InterPro" id="IPR023753">
    <property type="entry name" value="FAD/NAD-binding_dom"/>
</dbReference>
<evidence type="ECO:0000256" key="3">
    <source>
        <dbReference type="ARBA" id="ARBA00022630"/>
    </source>
</evidence>
<gene>
    <name evidence="6" type="ORF">KME65_15020</name>
</gene>
<evidence type="ECO:0000256" key="4">
    <source>
        <dbReference type="ARBA" id="ARBA00022827"/>
    </source>
</evidence>
<dbReference type="InterPro" id="IPR050260">
    <property type="entry name" value="FAD-bd_OxRdtase"/>
</dbReference>
<dbReference type="Pfam" id="PF07992">
    <property type="entry name" value="Pyr_redox_2"/>
    <property type="match status" value="1"/>
</dbReference>